<proteinExistence type="predicted"/>
<dbReference type="EMBL" id="BX571876">
    <property type="protein sequence ID" value="CAE14774.1"/>
    <property type="molecule type" value="Genomic_DNA"/>
</dbReference>
<protein>
    <submittedName>
        <fullName evidence="1">Uncharacterized protein</fullName>
    </submittedName>
</protein>
<evidence type="ECO:0000313" key="1">
    <source>
        <dbReference type="EMBL" id="CAE14774.1"/>
    </source>
</evidence>
<evidence type="ECO:0000313" key="2">
    <source>
        <dbReference type="Proteomes" id="UP000509470"/>
    </source>
</evidence>
<keyword evidence="2" id="KW-1185">Reference proteome</keyword>
<name>Q6NDX3_9CAUD</name>
<accession>Q6NDX3</accession>
<reference evidence="2" key="1">
    <citation type="journal article" date="2000" name="J. Bacteriol.">
        <title>The LE1 bacteriophage replicates as a plasmid within Leptospira biflexa: construction of an L. biflexa-Escherichia coli shuttle vector.</title>
        <authorList>
            <person name="Saint Girons I."/>
            <person name="Bourhy P."/>
            <person name="Ottone C."/>
            <person name="Picardeau M."/>
            <person name="Yelton D."/>
            <person name="Hendrix R.W."/>
            <person name="Glaser P."/>
            <person name="Charon N."/>
        </authorList>
    </citation>
    <scope>NUCLEOTIDE SEQUENCE [LARGE SCALE GENOMIC DNA]</scope>
</reference>
<dbReference type="Proteomes" id="UP000509470">
    <property type="component" value="Segment"/>
</dbReference>
<gene>
    <name evidence="1" type="ORF">LE1-0070</name>
</gene>
<organism evidence="1 2">
    <name type="scientific">Leptospira phage LE1</name>
    <dbReference type="NCBI Taxonomy" id="137511"/>
    <lineage>
        <taxon>Viruses</taxon>
        <taxon>Duplodnaviria</taxon>
        <taxon>Heunggongvirae</taxon>
        <taxon>Uroviricota</taxon>
        <taxon>Caudoviricetes</taxon>
        <taxon>Saintgironsvirus</taxon>
        <taxon>Saintgironsvirus LE1</taxon>
    </lineage>
</organism>
<sequence length="174" mass="20441">MERRKSSKEFQMKNLPKSQTEIKPNEYWSKMPLSAPLYIRCPNKLFIYGLLLFKIGNQGSWSGRINKIVEIANENTPLSQKRWTYARVEYILRWLRKEGWIKADRPARNKALVYSASKPTDVLPMEEPKTEVRIQNVSASVYVKRTEYDLDRDPESIRILEEFDAAIGHKFTKS</sequence>